<feature type="active site" description="Proton donor" evidence="9">
    <location>
        <position position="177"/>
    </location>
</feature>
<organism evidence="11">
    <name type="scientific">Candidatus Kentrum sp. FM</name>
    <dbReference type="NCBI Taxonomy" id="2126340"/>
    <lineage>
        <taxon>Bacteria</taxon>
        <taxon>Pseudomonadati</taxon>
        <taxon>Pseudomonadota</taxon>
        <taxon>Gammaproteobacteria</taxon>
        <taxon>Candidatus Kentrum</taxon>
    </lineage>
</organism>
<comment type="function">
    <text evidence="9">Catalyzes the conversion of epoxyqueuosine (oQ) to queuosine (Q), which is a hypermodified base found in the wobble positions of tRNA(Asp), tRNA(Asn), tRNA(His) and tRNA(Tyr).</text>
</comment>
<keyword evidence="9" id="KW-0846">Cobalamin</keyword>
<feature type="binding site" evidence="9">
    <location>
        <position position="263"/>
    </location>
    <ligand>
        <name>cob(II)alamin</name>
        <dbReference type="ChEBI" id="CHEBI:16304"/>
    </ligand>
</feature>
<feature type="binding site" evidence="9">
    <location>
        <position position="201"/>
    </location>
    <ligand>
        <name>cob(II)alamin</name>
        <dbReference type="ChEBI" id="CHEBI:16304"/>
    </ligand>
</feature>
<feature type="binding site" evidence="9">
    <location>
        <begin position="288"/>
        <end position="289"/>
    </location>
    <ligand>
        <name>cob(II)alamin</name>
        <dbReference type="ChEBI" id="CHEBI:16304"/>
    </ligand>
</feature>
<evidence type="ECO:0000259" key="10">
    <source>
        <dbReference type="PROSITE" id="PS51379"/>
    </source>
</evidence>
<evidence type="ECO:0000313" key="11">
    <source>
        <dbReference type="EMBL" id="VFJ63820.1"/>
    </source>
</evidence>
<keyword evidence="5 9" id="KW-0671">Queuosine biosynthesis</keyword>
<dbReference type="InterPro" id="IPR017900">
    <property type="entry name" value="4Fe4S_Fe_S_CS"/>
</dbReference>
<feature type="binding site" evidence="9">
    <location>
        <position position="241"/>
    </location>
    <ligand>
        <name>[4Fe-4S] cluster</name>
        <dbReference type="ChEBI" id="CHEBI:49883"/>
        <label>1</label>
    </ligand>
</feature>
<proteinExistence type="inferred from homology"/>
<comment type="similarity">
    <text evidence="9">Belongs to the QueG family.</text>
</comment>
<dbReference type="GO" id="GO:0005737">
    <property type="term" value="C:cytoplasm"/>
    <property type="evidence" value="ECO:0007669"/>
    <property type="project" value="UniProtKB-SubCell"/>
</dbReference>
<dbReference type="Pfam" id="PF13484">
    <property type="entry name" value="Fer4_16"/>
    <property type="match status" value="1"/>
</dbReference>
<dbReference type="EMBL" id="CAADFA010000384">
    <property type="protein sequence ID" value="VFJ65045.1"/>
    <property type="molecule type" value="Genomic_DNA"/>
</dbReference>
<evidence type="ECO:0000256" key="4">
    <source>
        <dbReference type="ARBA" id="ARBA00022723"/>
    </source>
</evidence>
<comment type="cofactor">
    <cofactor evidence="9">
        <name>cob(II)alamin</name>
        <dbReference type="ChEBI" id="CHEBI:16304"/>
    </cofactor>
</comment>
<comment type="catalytic activity">
    <reaction evidence="9">
        <text>epoxyqueuosine(34) in tRNA + AH2 = queuosine(34) in tRNA + A + H2O</text>
        <dbReference type="Rhea" id="RHEA:32159"/>
        <dbReference type="Rhea" id="RHEA-COMP:18571"/>
        <dbReference type="Rhea" id="RHEA-COMP:18582"/>
        <dbReference type="ChEBI" id="CHEBI:13193"/>
        <dbReference type="ChEBI" id="CHEBI:15377"/>
        <dbReference type="ChEBI" id="CHEBI:17499"/>
        <dbReference type="ChEBI" id="CHEBI:194431"/>
        <dbReference type="ChEBI" id="CHEBI:194443"/>
        <dbReference type="EC" id="1.17.99.6"/>
    </reaction>
</comment>
<comment type="pathway">
    <text evidence="9">tRNA modification; tRNA-queuosine biosynthesis.</text>
</comment>
<evidence type="ECO:0000256" key="8">
    <source>
        <dbReference type="ARBA" id="ARBA00023014"/>
    </source>
</evidence>
<feature type="binding site" evidence="9">
    <location>
        <position position="235"/>
    </location>
    <ligand>
        <name>[4Fe-4S] cluster</name>
        <dbReference type="ChEBI" id="CHEBI:49883"/>
        <label>1</label>
    </ligand>
</feature>
<comment type="caution">
    <text evidence="9">Lacks conserved residue(s) required for the propagation of feature annotation.</text>
</comment>
<comment type="cofactor">
    <cofactor evidence="9">
        <name>[4Fe-4S] cluster</name>
        <dbReference type="ChEBI" id="CHEBI:49883"/>
    </cofactor>
    <text evidence="9">Binds 2 [4Fe-4S] clusters per monomer.</text>
</comment>
<dbReference type="GO" id="GO:0046872">
    <property type="term" value="F:metal ion binding"/>
    <property type="evidence" value="ECO:0007669"/>
    <property type="project" value="UniProtKB-KW"/>
</dbReference>
<keyword evidence="7 9" id="KW-0408">Iron</keyword>
<feature type="binding site" evidence="9">
    <location>
        <position position="288"/>
    </location>
    <ligand>
        <name>[4Fe-4S] cluster</name>
        <dbReference type="ChEBI" id="CHEBI:49883"/>
        <label>2</label>
    </ligand>
</feature>
<comment type="subcellular location">
    <subcellularLocation>
        <location evidence="9">Cytoplasm</location>
    </subcellularLocation>
</comment>
<keyword evidence="8 9" id="KW-0411">Iron-sulfur</keyword>
<dbReference type="GO" id="GO:0031419">
    <property type="term" value="F:cobalamin binding"/>
    <property type="evidence" value="ECO:0007669"/>
    <property type="project" value="UniProtKB-KW"/>
</dbReference>
<dbReference type="EMBL" id="CAADEZ010000341">
    <property type="protein sequence ID" value="VFJ63820.1"/>
    <property type="molecule type" value="Genomic_DNA"/>
</dbReference>
<evidence type="ECO:0000313" key="13">
    <source>
        <dbReference type="EMBL" id="VFK17902.1"/>
    </source>
</evidence>
<feature type="binding site" evidence="9">
    <location>
        <position position="261"/>
    </location>
    <ligand>
        <name>[4Fe-4S] cluster</name>
        <dbReference type="ChEBI" id="CHEBI:49883"/>
        <label>2</label>
    </ligand>
</feature>
<dbReference type="NCBIfam" id="TIGR00276">
    <property type="entry name" value="tRNA epoxyqueuosine(34) reductase QueG"/>
    <property type="match status" value="1"/>
</dbReference>
<reference evidence="11" key="1">
    <citation type="submission" date="2019-02" db="EMBL/GenBank/DDBJ databases">
        <authorList>
            <person name="Gruber-Vodicka R. H."/>
            <person name="Seah K. B. B."/>
        </authorList>
    </citation>
    <scope>NUCLEOTIDE SEQUENCE</scope>
    <source>
        <strain evidence="11">BECK_BZ163</strain>
        <strain evidence="13">BECK_BZ164</strain>
        <strain evidence="12">BECK_BZ165</strain>
    </source>
</reference>
<evidence type="ECO:0000256" key="5">
    <source>
        <dbReference type="ARBA" id="ARBA00022785"/>
    </source>
</evidence>
<dbReference type="UniPathway" id="UPA00392"/>
<feature type="binding site" evidence="9">
    <location>
        <position position="245"/>
    </location>
    <ligand>
        <name>[4Fe-4S] cluster</name>
        <dbReference type="ChEBI" id="CHEBI:49883"/>
        <label>2</label>
    </ligand>
</feature>
<keyword evidence="2 9" id="KW-0963">Cytoplasm</keyword>
<feature type="binding site" evidence="9">
    <location>
        <position position="212"/>
    </location>
    <ligand>
        <name>cob(II)alamin</name>
        <dbReference type="ChEBI" id="CHEBI:16304"/>
    </ligand>
</feature>
<dbReference type="PANTHER" id="PTHR30002">
    <property type="entry name" value="EPOXYQUEUOSINE REDUCTASE"/>
    <property type="match status" value="1"/>
</dbReference>
<dbReference type="AlphaFoldDB" id="A0A450TAW5"/>
<sequence>MNYRQLRQDIQRWGEELGFRAIGVADLDLTEEEERLRTWLAADRHGDMHYMAAHGTKRTRPAELVPGTRRVISARMDYLPENGMRDALRVLGDPQQGYIARYALGRDYHKVLRRRLARLAKRIREAAEGGSYYPTSQVPHATAGNNLSINQRNIIEGGCGARHYRELQIPETRVFVDSAPVLEKALARNAGPGWIGKHTNLIERSAGSWFLLGEIYTNLPLPADGREIRPPHGHCGTCRACMTACPTGAIVAPWQLDARRCVSYLTIEYCGSIPLALRAGIGNRVFGCDDCQLACPWNRFARVTKEADFLPRNGLDAPSLAALFRWSEAEFRERTTGSALRRVGYEGWLRNIAVAIGNAPPSARLIALLEERAGHPSPLVAEHVAWAIERQSSKCEV</sequence>
<keyword evidence="9" id="KW-0170">Cobalt</keyword>
<feature type="binding site" evidence="9">
    <location>
        <position position="58"/>
    </location>
    <ligand>
        <name>cob(II)alamin</name>
        <dbReference type="ChEBI" id="CHEBI:16304"/>
    </ligand>
</feature>
<keyword evidence="4 9" id="KW-0479">Metal-binding</keyword>
<feature type="binding site" evidence="9">
    <location>
        <position position="291"/>
    </location>
    <ligand>
        <name>[4Fe-4S] cluster</name>
        <dbReference type="ChEBI" id="CHEBI:49883"/>
        <label>2</label>
    </ligand>
</feature>
<dbReference type="FunFam" id="3.30.70.20:FF:000017">
    <property type="entry name" value="Epoxyqueuosine reductase"/>
    <property type="match status" value="1"/>
</dbReference>
<evidence type="ECO:0000256" key="7">
    <source>
        <dbReference type="ARBA" id="ARBA00023004"/>
    </source>
</evidence>
<dbReference type="PANTHER" id="PTHR30002:SF4">
    <property type="entry name" value="EPOXYQUEUOSINE REDUCTASE"/>
    <property type="match status" value="1"/>
</dbReference>
<evidence type="ECO:0000256" key="3">
    <source>
        <dbReference type="ARBA" id="ARBA00022694"/>
    </source>
</evidence>
<dbReference type="Pfam" id="PF08331">
    <property type="entry name" value="QueG_DUF1730"/>
    <property type="match status" value="1"/>
</dbReference>
<gene>
    <name evidence="9" type="primary">queG</name>
    <name evidence="11" type="ORF">BECKFM1743A_GA0114220_103412</name>
    <name evidence="13" type="ORF">BECKFM1743B_GA0114221_105111</name>
    <name evidence="12" type="ORF">BECKFM1743C_GA0114222_103842</name>
</gene>
<feature type="binding site" evidence="9">
    <location>
        <position position="177"/>
    </location>
    <ligand>
        <name>cob(II)alamin</name>
        <dbReference type="ChEBI" id="CHEBI:16304"/>
    </ligand>
</feature>
<dbReference type="GO" id="GO:0052693">
    <property type="term" value="F:epoxyqueuosine reductase activity"/>
    <property type="evidence" value="ECO:0007669"/>
    <property type="project" value="UniProtKB-UniRule"/>
</dbReference>
<dbReference type="InterPro" id="IPR017896">
    <property type="entry name" value="4Fe4S_Fe-S-bd"/>
</dbReference>
<feature type="binding site" evidence="9">
    <location>
        <position position="238"/>
    </location>
    <ligand>
        <name>[4Fe-4S] cluster</name>
        <dbReference type="ChEBI" id="CHEBI:49883"/>
        <label>1</label>
    </ligand>
</feature>
<comment type="subunit">
    <text evidence="9">Monomer.</text>
</comment>
<dbReference type="InterPro" id="IPR013542">
    <property type="entry name" value="QueG_DUF1730"/>
</dbReference>
<dbReference type="PROSITE" id="PS51379">
    <property type="entry name" value="4FE4S_FER_2"/>
    <property type="match status" value="1"/>
</dbReference>
<dbReference type="InterPro" id="IPR004453">
    <property type="entry name" value="QueG"/>
</dbReference>
<evidence type="ECO:0000256" key="1">
    <source>
        <dbReference type="ARBA" id="ARBA00022485"/>
    </source>
</evidence>
<dbReference type="PROSITE" id="PS00198">
    <property type="entry name" value="4FE4S_FER_1"/>
    <property type="match status" value="1"/>
</dbReference>
<dbReference type="GO" id="GO:0051539">
    <property type="term" value="F:4 iron, 4 sulfur cluster binding"/>
    <property type="evidence" value="ECO:0007669"/>
    <property type="project" value="UniProtKB-KW"/>
</dbReference>
<protein>
    <recommendedName>
        <fullName evidence="9">Epoxyqueuosine reductase</fullName>
        <ecNumber evidence="9">1.17.99.6</ecNumber>
    </recommendedName>
    <alternativeName>
        <fullName evidence="9">Queuosine biosynthesis protein QueG</fullName>
    </alternativeName>
</protein>
<dbReference type="GO" id="GO:0008616">
    <property type="term" value="P:tRNA queuosine(34) biosynthetic process"/>
    <property type="evidence" value="ECO:0007669"/>
    <property type="project" value="UniProtKB-UniRule"/>
</dbReference>
<feature type="domain" description="4Fe-4S ferredoxin-type" evidence="10">
    <location>
        <begin position="225"/>
        <end position="255"/>
    </location>
</feature>
<evidence type="ECO:0000256" key="9">
    <source>
        <dbReference type="HAMAP-Rule" id="MF_00916"/>
    </source>
</evidence>
<dbReference type="SUPFAM" id="SSF46548">
    <property type="entry name" value="alpha-helical ferredoxin"/>
    <property type="match status" value="1"/>
</dbReference>
<name>A0A450TAW5_9GAMM</name>
<keyword evidence="1 9" id="KW-0004">4Fe-4S</keyword>
<evidence type="ECO:0000313" key="12">
    <source>
        <dbReference type="EMBL" id="VFJ65045.1"/>
    </source>
</evidence>
<keyword evidence="3 9" id="KW-0819">tRNA processing</keyword>
<dbReference type="EMBL" id="CAADFL010000511">
    <property type="protein sequence ID" value="VFK17902.1"/>
    <property type="molecule type" value="Genomic_DNA"/>
</dbReference>
<accession>A0A450TAW5</accession>
<feature type="binding site" evidence="9">
    <location>
        <position position="295"/>
    </location>
    <ligand>
        <name>[4Fe-4S] cluster</name>
        <dbReference type="ChEBI" id="CHEBI:49883"/>
        <label>1</label>
    </ligand>
</feature>
<dbReference type="Gene3D" id="3.30.70.20">
    <property type="match status" value="1"/>
</dbReference>
<dbReference type="HAMAP" id="MF_00916">
    <property type="entry name" value="QueG"/>
    <property type="match status" value="1"/>
</dbReference>
<evidence type="ECO:0000256" key="2">
    <source>
        <dbReference type="ARBA" id="ARBA00022490"/>
    </source>
</evidence>
<keyword evidence="6 9" id="KW-0560">Oxidoreductase</keyword>
<evidence type="ECO:0000256" key="6">
    <source>
        <dbReference type="ARBA" id="ARBA00023002"/>
    </source>
</evidence>
<dbReference type="EC" id="1.17.99.6" evidence="9"/>